<evidence type="ECO:0000256" key="2">
    <source>
        <dbReference type="ARBA" id="ARBA00023125"/>
    </source>
</evidence>
<dbReference type="PROSITE" id="PS50949">
    <property type="entry name" value="HTH_GNTR"/>
    <property type="match status" value="1"/>
</dbReference>
<dbReference type="Proteomes" id="UP000199032">
    <property type="component" value="Unassembled WGS sequence"/>
</dbReference>
<keyword evidence="7" id="KW-1185">Reference proteome</keyword>
<dbReference type="Gene3D" id="1.20.120.530">
    <property type="entry name" value="GntR ligand-binding domain-like"/>
    <property type="match status" value="1"/>
</dbReference>
<dbReference type="Gene3D" id="1.10.10.10">
    <property type="entry name" value="Winged helix-like DNA-binding domain superfamily/Winged helix DNA-binding domain"/>
    <property type="match status" value="1"/>
</dbReference>
<dbReference type="GO" id="GO:0003677">
    <property type="term" value="F:DNA binding"/>
    <property type="evidence" value="ECO:0007669"/>
    <property type="project" value="UniProtKB-KW"/>
</dbReference>
<evidence type="ECO:0000256" key="4">
    <source>
        <dbReference type="SAM" id="MobiDB-lite"/>
    </source>
</evidence>
<dbReference type="EMBL" id="CZQA01000001">
    <property type="protein sequence ID" value="CUS34349.1"/>
    <property type="molecule type" value="Genomic_DNA"/>
</dbReference>
<dbReference type="InterPro" id="IPR008920">
    <property type="entry name" value="TF_FadR/GntR_C"/>
</dbReference>
<dbReference type="STRING" id="1742972.COMA1_11654"/>
<dbReference type="PANTHER" id="PTHR43537">
    <property type="entry name" value="TRANSCRIPTIONAL REGULATOR, GNTR FAMILY"/>
    <property type="match status" value="1"/>
</dbReference>
<dbReference type="Pfam" id="PF07729">
    <property type="entry name" value="FCD"/>
    <property type="match status" value="1"/>
</dbReference>
<feature type="domain" description="HTH gntR-type" evidence="5">
    <location>
        <begin position="17"/>
        <end position="84"/>
    </location>
</feature>
<keyword evidence="1" id="KW-0805">Transcription regulation</keyword>
<proteinExistence type="predicted"/>
<dbReference type="PANTHER" id="PTHR43537:SF5">
    <property type="entry name" value="UXU OPERON TRANSCRIPTIONAL REGULATOR"/>
    <property type="match status" value="1"/>
</dbReference>
<protein>
    <submittedName>
        <fullName evidence="6">Transcriptional regulator, GntR family</fullName>
    </submittedName>
</protein>
<sequence>MKKMVRRKDTQEKPASSNLSSAVVATLKEEIVHWHYPPEHRLTEDGLCKRFGMSRSPIREALRVLTSYGFIRKLPNRSYVVKQYTTEEIEELYEVRQALELYTVERLAAQDMLSQHQADLDDLQHTWADLLKEPSKKPEEFAILDTLFHDTLARVLGNTFLLRSLRTINERLTLFRLLDFENPERAERTCRQHLEILNRILTKDAAGAREAMRENIEAGRNHIRNTIKDALARSYLKKR</sequence>
<evidence type="ECO:0000313" key="6">
    <source>
        <dbReference type="EMBL" id="CUS34349.1"/>
    </source>
</evidence>
<dbReference type="InterPro" id="IPR036388">
    <property type="entry name" value="WH-like_DNA-bd_sf"/>
</dbReference>
<evidence type="ECO:0000259" key="5">
    <source>
        <dbReference type="PROSITE" id="PS50949"/>
    </source>
</evidence>
<dbReference type="SUPFAM" id="SSF46785">
    <property type="entry name" value="Winged helix' DNA-binding domain"/>
    <property type="match status" value="1"/>
</dbReference>
<dbReference type="SUPFAM" id="SSF48008">
    <property type="entry name" value="GntR ligand-binding domain-like"/>
    <property type="match status" value="1"/>
</dbReference>
<feature type="region of interest" description="Disordered" evidence="4">
    <location>
        <begin position="1"/>
        <end position="20"/>
    </location>
</feature>
<dbReference type="InterPro" id="IPR000524">
    <property type="entry name" value="Tscrpt_reg_HTH_GntR"/>
</dbReference>
<evidence type="ECO:0000256" key="3">
    <source>
        <dbReference type="ARBA" id="ARBA00023163"/>
    </source>
</evidence>
<dbReference type="SMART" id="SM00345">
    <property type="entry name" value="HTH_GNTR"/>
    <property type="match status" value="1"/>
</dbReference>
<dbReference type="GO" id="GO:0003700">
    <property type="term" value="F:DNA-binding transcription factor activity"/>
    <property type="evidence" value="ECO:0007669"/>
    <property type="project" value="InterPro"/>
</dbReference>
<evidence type="ECO:0000256" key="1">
    <source>
        <dbReference type="ARBA" id="ARBA00023015"/>
    </source>
</evidence>
<organism evidence="6 7">
    <name type="scientific">Candidatus Nitrospira nitrosa</name>
    <dbReference type="NCBI Taxonomy" id="1742972"/>
    <lineage>
        <taxon>Bacteria</taxon>
        <taxon>Pseudomonadati</taxon>
        <taxon>Nitrospirota</taxon>
        <taxon>Nitrospiria</taxon>
        <taxon>Nitrospirales</taxon>
        <taxon>Nitrospiraceae</taxon>
        <taxon>Nitrospira</taxon>
    </lineage>
</organism>
<dbReference type="InterPro" id="IPR036390">
    <property type="entry name" value="WH_DNA-bd_sf"/>
</dbReference>
<dbReference type="InterPro" id="IPR011711">
    <property type="entry name" value="GntR_C"/>
</dbReference>
<accession>A0A0S4LCJ3</accession>
<gene>
    <name evidence="6" type="ORF">COMA1_11654</name>
</gene>
<dbReference type="OrthoDB" id="9788098at2"/>
<keyword evidence="2" id="KW-0238">DNA-binding</keyword>
<keyword evidence="3" id="KW-0804">Transcription</keyword>
<reference evidence="6 7" key="1">
    <citation type="submission" date="2015-10" db="EMBL/GenBank/DDBJ databases">
        <authorList>
            <person name="Gilbert D.G."/>
        </authorList>
    </citation>
    <scope>NUCLEOTIDE SEQUENCE [LARGE SCALE GENOMIC DNA]</scope>
    <source>
        <strain evidence="6">COMA1</strain>
    </source>
</reference>
<dbReference type="AlphaFoldDB" id="A0A0S4LCJ3"/>
<evidence type="ECO:0000313" key="7">
    <source>
        <dbReference type="Proteomes" id="UP000199032"/>
    </source>
</evidence>
<dbReference type="RefSeq" id="WP_090746258.1">
    <property type="nucleotide sequence ID" value="NZ_CZQA01000001.1"/>
</dbReference>
<dbReference type="Pfam" id="PF00392">
    <property type="entry name" value="GntR"/>
    <property type="match status" value="1"/>
</dbReference>
<dbReference type="SMART" id="SM00895">
    <property type="entry name" value="FCD"/>
    <property type="match status" value="1"/>
</dbReference>
<name>A0A0S4LCJ3_9BACT</name>